<dbReference type="Pfam" id="PF02517">
    <property type="entry name" value="Rce1-like"/>
    <property type="match status" value="1"/>
</dbReference>
<evidence type="ECO:0000259" key="2">
    <source>
        <dbReference type="Pfam" id="PF02517"/>
    </source>
</evidence>
<accession>A0ABS8AI92</accession>
<dbReference type="RefSeq" id="WP_226189572.1">
    <property type="nucleotide sequence ID" value="NZ_JAJADQ010000013.1"/>
</dbReference>
<name>A0ABS8AI92_9BACT</name>
<organism evidence="3 4">
    <name type="scientific">Hymenobacter nitidus</name>
    <dbReference type="NCBI Taxonomy" id="2880929"/>
    <lineage>
        <taxon>Bacteria</taxon>
        <taxon>Pseudomonadati</taxon>
        <taxon>Bacteroidota</taxon>
        <taxon>Cytophagia</taxon>
        <taxon>Cytophagales</taxon>
        <taxon>Hymenobacteraceae</taxon>
        <taxon>Hymenobacter</taxon>
    </lineage>
</organism>
<dbReference type="GO" id="GO:0008237">
    <property type="term" value="F:metallopeptidase activity"/>
    <property type="evidence" value="ECO:0007669"/>
    <property type="project" value="UniProtKB-KW"/>
</dbReference>
<dbReference type="Proteomes" id="UP001165297">
    <property type="component" value="Unassembled WGS sequence"/>
</dbReference>
<keyword evidence="3" id="KW-0378">Hydrolase</keyword>
<keyword evidence="1" id="KW-0472">Membrane</keyword>
<keyword evidence="1" id="KW-0812">Transmembrane</keyword>
<sequence length="335" mass="36977">MSLLLLIGLALASLSVGAFIATVFTKLFFGVGLVEMGEVARNPQNNPNSWGAIMLNQGLTLLIGLAGAALALVWLTGHSWREYFMARRSVSPVWYVAAAAIMLLSLPAMSYLIEWNSHAHVPEAWKDVSWLTNFEAWALEKEEELKKMTAFLTRFNSPGRFGVALLVIAVVAAVSEELFFRGVMQRNLVAWFKSRHVGIFIAAAIFSAVHTQFLGFVPRFVLGLILGYLYEWSGNILVPIAAHFTHNAFQLVLLYVQQSQWTDPGFNPDSTESMPWYLVLLSLLFTAAILYFLKQREQAAPAEMHTLSAAGVAVVLPETAPTETRTLGSKGAEAR</sequence>
<evidence type="ECO:0000313" key="4">
    <source>
        <dbReference type="Proteomes" id="UP001165297"/>
    </source>
</evidence>
<evidence type="ECO:0000256" key="1">
    <source>
        <dbReference type="SAM" id="Phobius"/>
    </source>
</evidence>
<dbReference type="EMBL" id="JAJADQ010000013">
    <property type="protein sequence ID" value="MCB2379975.1"/>
    <property type="molecule type" value="Genomic_DNA"/>
</dbReference>
<feature type="transmembrane region" description="Helical" evidence="1">
    <location>
        <begin position="274"/>
        <end position="293"/>
    </location>
</feature>
<protein>
    <submittedName>
        <fullName evidence="3">CPBP family intramembrane metalloprotease</fullName>
    </submittedName>
</protein>
<keyword evidence="3" id="KW-0482">Metalloprotease</keyword>
<dbReference type="PANTHER" id="PTHR43592:SF15">
    <property type="entry name" value="CAAX AMINO TERMINAL PROTEASE FAMILY PROTEIN"/>
    <property type="match status" value="1"/>
</dbReference>
<evidence type="ECO:0000313" key="3">
    <source>
        <dbReference type="EMBL" id="MCB2379975.1"/>
    </source>
</evidence>
<feature type="transmembrane region" description="Helical" evidence="1">
    <location>
        <begin position="200"/>
        <end position="230"/>
    </location>
</feature>
<reference evidence="3" key="1">
    <citation type="submission" date="2021-10" db="EMBL/GenBank/DDBJ databases">
        <authorList>
            <person name="Dean J.D."/>
            <person name="Kim M.K."/>
            <person name="Newey C.N."/>
            <person name="Stoker T.S."/>
            <person name="Thompson D.W."/>
            <person name="Grose J.H."/>
        </authorList>
    </citation>
    <scope>NUCLEOTIDE SEQUENCE</scope>
    <source>
        <strain evidence="3">BT635</strain>
    </source>
</reference>
<feature type="transmembrane region" description="Helical" evidence="1">
    <location>
        <begin position="161"/>
        <end position="180"/>
    </location>
</feature>
<proteinExistence type="predicted"/>
<feature type="domain" description="CAAX prenyl protease 2/Lysostaphin resistance protein A-like" evidence="2">
    <location>
        <begin position="163"/>
        <end position="249"/>
    </location>
</feature>
<keyword evidence="1" id="KW-1133">Transmembrane helix</keyword>
<feature type="transmembrane region" description="Helical" evidence="1">
    <location>
        <begin position="49"/>
        <end position="73"/>
    </location>
</feature>
<keyword evidence="3" id="KW-0645">Protease</keyword>
<comment type="caution">
    <text evidence="3">The sequence shown here is derived from an EMBL/GenBank/DDBJ whole genome shotgun (WGS) entry which is preliminary data.</text>
</comment>
<gene>
    <name evidence="3" type="ORF">LGH70_20440</name>
</gene>
<dbReference type="InterPro" id="IPR003675">
    <property type="entry name" value="Rce1/LyrA-like_dom"/>
</dbReference>
<keyword evidence="4" id="KW-1185">Reference proteome</keyword>
<feature type="transmembrane region" description="Helical" evidence="1">
    <location>
        <begin position="93"/>
        <end position="113"/>
    </location>
</feature>
<dbReference type="PANTHER" id="PTHR43592">
    <property type="entry name" value="CAAX AMINO TERMINAL PROTEASE"/>
    <property type="match status" value="1"/>
</dbReference>